<feature type="non-terminal residue" evidence="2">
    <location>
        <position position="339"/>
    </location>
</feature>
<gene>
    <name evidence="2" type="ORF">FOZ63_000873</name>
</gene>
<dbReference type="AlphaFoldDB" id="A0A7J6RPX3"/>
<accession>A0A7J6RPX3</accession>
<dbReference type="Proteomes" id="UP000553632">
    <property type="component" value="Unassembled WGS sequence"/>
</dbReference>
<reference evidence="2 3" key="1">
    <citation type="submission" date="2020-04" db="EMBL/GenBank/DDBJ databases">
        <title>Perkinsus olseni comparative genomics.</title>
        <authorList>
            <person name="Bogema D.R."/>
        </authorList>
    </citation>
    <scope>NUCLEOTIDE SEQUENCE [LARGE SCALE GENOMIC DNA]</scope>
    <source>
        <strain evidence="2 3">ATCC PRA-207</strain>
    </source>
</reference>
<organism evidence="2 3">
    <name type="scientific">Perkinsus olseni</name>
    <name type="common">Perkinsus atlanticus</name>
    <dbReference type="NCBI Taxonomy" id="32597"/>
    <lineage>
        <taxon>Eukaryota</taxon>
        <taxon>Sar</taxon>
        <taxon>Alveolata</taxon>
        <taxon>Perkinsozoa</taxon>
        <taxon>Perkinsea</taxon>
        <taxon>Perkinsida</taxon>
        <taxon>Perkinsidae</taxon>
        <taxon>Perkinsus</taxon>
    </lineage>
</organism>
<feature type="region of interest" description="Disordered" evidence="1">
    <location>
        <begin position="317"/>
        <end position="339"/>
    </location>
</feature>
<dbReference type="EMBL" id="JABANO010023913">
    <property type="protein sequence ID" value="KAF4722748.1"/>
    <property type="molecule type" value="Genomic_DNA"/>
</dbReference>
<evidence type="ECO:0000313" key="3">
    <source>
        <dbReference type="Proteomes" id="UP000553632"/>
    </source>
</evidence>
<evidence type="ECO:0000313" key="2">
    <source>
        <dbReference type="EMBL" id="KAF4722748.1"/>
    </source>
</evidence>
<sequence>MLLIYYLSSSDSTATADDDEAGGVINSSGPEDSPAVLLYATTNIFNEETASPEASAELPRYIPLAIRHDEIEVSRHQRLLKTKFCRYGPNCEFARKGQCFYVHSPQELKYRPPKPQDYPYSRDRHDMGYYYPPPYGGSQQQQYDDEYDDYANSGYYHYDDHDNCVANGEERLPTGYPSKDSNCRAFSTAPDAGMDYYQGYAKEYYQNFTNAAAPRTTSTAASCTPASCSSPMLVDSSDALPSSEEPALKAMEIAIQIRDFARTSDRMLLLLQALSILSTSGDNSKTNKIDGLTDGTSSITSPLLTALAAFYATVTASPQTDGDHHEPAPSIPPGLFSPS</sequence>
<evidence type="ECO:0000256" key="1">
    <source>
        <dbReference type="SAM" id="MobiDB-lite"/>
    </source>
</evidence>
<keyword evidence="3" id="KW-1185">Reference proteome</keyword>
<protein>
    <recommendedName>
        <fullName evidence="4">C3H1-type domain-containing protein</fullName>
    </recommendedName>
</protein>
<comment type="caution">
    <text evidence="2">The sequence shown here is derived from an EMBL/GenBank/DDBJ whole genome shotgun (WGS) entry which is preliminary data.</text>
</comment>
<evidence type="ECO:0008006" key="4">
    <source>
        <dbReference type="Google" id="ProtNLM"/>
    </source>
</evidence>
<name>A0A7J6RPX3_PEROL</name>
<proteinExistence type="predicted"/>